<sequence length="1062" mass="115721">MSHNVKLNFQPLPNLPYVQGYPGIIGSPYRKPPAVQGLLEVRVGKDQIKAKQIQIEFIQVEHLPGSTQVVASPIGSPINVWSASNGAEWEYATNADYKFYIPLPLNLPGSVELKQKGGAIRYELQANFYHKAKSGLLRKENTPITQVIKPIYIGKMELLAAWPIYNIPEVRQTVFEEMELIVSRPYTAFGPGDRIEVHAKLRSSRPKPLKVRAFILTLHENLTIRLPVAKGAKPNAINRGKVVHEAKINVNEKIGRSEEIQRTVPLIVPPGLVANTIRNGRAIELQYELSIKAVMEGMGDPKIEHMGCIVGPVPRARAHDIVNQIGLVESLCPLPAGRPASIRSNSTFAASTGGVNPAGMQYGVPGSVYHSTASVTPPALQNRNSYYGPIHANPSTVDLTPIRSRPQSSFVSRPLSADASSLYSHRQSQSEMSSLRDPRAEYFPGTRSSERPQSYATFGQSSNEFLNPPVDPRRMTYLGPGAYQPLQTTRSSSSVDRPEGPARMDSYNSQVASIRSREAQELLPALVTAKGRLSTDSKSVYTPSSPRPMSFVHTDAGRVLLSDTGQPVIGNTYEAENAVASVADQSRWAAAETEKQRLYIDARRRAALTQLAGGGELVSMGLDEPPAEQPPSYSASASDPVTPQESSSTSMAVTSPVMRNIYNAPGAACTSAPQPDMQRNSMNPPDPSTAVGLGIHHTQSLSRSNDLRAGSSQSHHSTGINEKERMRLFFEQRDRQDISSRPSASSLGHTSANSSVMAAPPSTAEGARSGDFLSAENEKDLMRRRYEAATRAVSYSNTGSVSSRDSFQHLSPPHSPTSSAHGHSHSSHVAYHASQSANQLHDEYDQVVNATASLRVETDPVQSRFHHHTAEEEKNAMRRRYEEAIAATAAEASPSSTGTVSGPSRQSRALATSQDSSTSSESRAPDTAFARGSSSDRHSVFLTATQEKEQMRHRYEHAMQATQDARGKQSLASEANDSGHFTQPRAERQNITPPPLPAKPPELEQYKAILTSPTQEMANLMYLNSGLVPMYPMMYPGAVPGVDYSQMMNGYYAQRGGPYHTQ</sequence>
<reference evidence="1" key="1">
    <citation type="submission" date="2023-04" db="EMBL/GenBank/DDBJ databases">
        <title>Draft Genome sequencing of Naganishia species isolated from polar environments using Oxford Nanopore Technology.</title>
        <authorList>
            <person name="Leo P."/>
            <person name="Venkateswaran K."/>
        </authorList>
    </citation>
    <scope>NUCLEOTIDE SEQUENCE</scope>
    <source>
        <strain evidence="1">MNA-CCFEE 5425</strain>
    </source>
</reference>
<accession>A0ACC2XPB5</accession>
<evidence type="ECO:0000313" key="2">
    <source>
        <dbReference type="Proteomes" id="UP001243375"/>
    </source>
</evidence>
<name>A0ACC2XPB5_9TREE</name>
<evidence type="ECO:0000313" key="1">
    <source>
        <dbReference type="EMBL" id="KAJ9125191.1"/>
    </source>
</evidence>
<gene>
    <name evidence="1" type="ORF">QFC22_000145</name>
</gene>
<dbReference type="EMBL" id="JASBWU010000001">
    <property type="protein sequence ID" value="KAJ9125191.1"/>
    <property type="molecule type" value="Genomic_DNA"/>
</dbReference>
<organism evidence="1 2">
    <name type="scientific">Naganishia vaughanmartiniae</name>
    <dbReference type="NCBI Taxonomy" id="1424756"/>
    <lineage>
        <taxon>Eukaryota</taxon>
        <taxon>Fungi</taxon>
        <taxon>Dikarya</taxon>
        <taxon>Basidiomycota</taxon>
        <taxon>Agaricomycotina</taxon>
        <taxon>Tremellomycetes</taxon>
        <taxon>Filobasidiales</taxon>
        <taxon>Filobasidiaceae</taxon>
        <taxon>Naganishia</taxon>
    </lineage>
</organism>
<keyword evidence="2" id="KW-1185">Reference proteome</keyword>
<protein>
    <submittedName>
        <fullName evidence="1">Uncharacterized protein</fullName>
    </submittedName>
</protein>
<proteinExistence type="predicted"/>
<comment type="caution">
    <text evidence="1">The sequence shown here is derived from an EMBL/GenBank/DDBJ whole genome shotgun (WGS) entry which is preliminary data.</text>
</comment>
<dbReference type="Proteomes" id="UP001243375">
    <property type="component" value="Unassembled WGS sequence"/>
</dbReference>